<keyword evidence="10" id="KW-1185">Reference proteome</keyword>
<evidence type="ECO:0000256" key="6">
    <source>
        <dbReference type="ARBA" id="ARBA00023004"/>
    </source>
</evidence>
<dbReference type="GeneID" id="28897034"/>
<dbReference type="InParanoid" id="A0A165IWN8"/>
<dbReference type="GO" id="GO:0006099">
    <property type="term" value="P:tricarboxylic acid cycle"/>
    <property type="evidence" value="ECO:0007669"/>
    <property type="project" value="InterPro"/>
</dbReference>
<dbReference type="InterPro" id="IPR018495">
    <property type="entry name" value="Succ_DH_cyt_bsu_CS"/>
</dbReference>
<dbReference type="GO" id="GO:0016020">
    <property type="term" value="C:membrane"/>
    <property type="evidence" value="ECO:0007669"/>
    <property type="project" value="UniProtKB-SubCell"/>
</dbReference>
<protein>
    <submittedName>
        <fullName evidence="9">Succinate dehydrogenase cytochrome b560 subunit</fullName>
    </submittedName>
</protein>
<dbReference type="Pfam" id="PF01127">
    <property type="entry name" value="Sdh_cyt"/>
    <property type="match status" value="1"/>
</dbReference>
<feature type="transmembrane region" description="Helical" evidence="8">
    <location>
        <begin position="120"/>
        <end position="148"/>
    </location>
</feature>
<keyword evidence="6" id="KW-0408">Iron</keyword>
<dbReference type="RefSeq" id="XP_018191034.1">
    <property type="nucleotide sequence ID" value="XM_018331897.1"/>
</dbReference>
<evidence type="ECO:0000256" key="7">
    <source>
        <dbReference type="ARBA" id="ARBA00023136"/>
    </source>
</evidence>
<evidence type="ECO:0000256" key="3">
    <source>
        <dbReference type="ARBA" id="ARBA00022692"/>
    </source>
</evidence>
<dbReference type="PANTHER" id="PTHR10978">
    <property type="entry name" value="SUCCINATE DEHYDROGENASE CYTOCHROME B560 SUBUNIT"/>
    <property type="match status" value="1"/>
</dbReference>
<dbReference type="GO" id="GO:0005739">
    <property type="term" value="C:mitochondrion"/>
    <property type="evidence" value="ECO:0007669"/>
    <property type="project" value="GOC"/>
</dbReference>
<evidence type="ECO:0000256" key="1">
    <source>
        <dbReference type="ARBA" id="ARBA00004141"/>
    </source>
</evidence>
<evidence type="ECO:0000256" key="4">
    <source>
        <dbReference type="ARBA" id="ARBA00022723"/>
    </source>
</evidence>
<gene>
    <name evidence="9" type="ORF">L228DRAFT_244326</name>
</gene>
<dbReference type="STRING" id="1328760.A0A165IWN8"/>
<comment type="subcellular location">
    <subcellularLocation>
        <location evidence="1">Membrane</location>
        <topology evidence="1">Multi-pass membrane protein</topology>
    </subcellularLocation>
</comment>
<dbReference type="NCBIfam" id="TIGR02970">
    <property type="entry name" value="succ_dehyd_cytB"/>
    <property type="match status" value="1"/>
</dbReference>
<dbReference type="GO" id="GO:0046872">
    <property type="term" value="F:metal ion binding"/>
    <property type="evidence" value="ECO:0007669"/>
    <property type="project" value="UniProtKB-KW"/>
</dbReference>
<dbReference type="OMA" id="LTWMLSG"/>
<feature type="transmembrane region" description="Helical" evidence="8">
    <location>
        <begin position="169"/>
        <end position="187"/>
    </location>
</feature>
<dbReference type="EMBL" id="KV407455">
    <property type="protein sequence ID" value="KZF25479.1"/>
    <property type="molecule type" value="Genomic_DNA"/>
</dbReference>
<dbReference type="PROSITE" id="PS01001">
    <property type="entry name" value="SDH_CYT_2"/>
    <property type="match status" value="1"/>
</dbReference>
<keyword evidence="2" id="KW-0349">Heme</keyword>
<evidence type="ECO:0000256" key="2">
    <source>
        <dbReference type="ARBA" id="ARBA00022617"/>
    </source>
</evidence>
<dbReference type="InterPro" id="IPR014314">
    <property type="entry name" value="Succ_DH_cytb556"/>
</dbReference>
<dbReference type="InterPro" id="IPR000701">
    <property type="entry name" value="SuccDH_FuR_B_TM-su"/>
</dbReference>
<organism evidence="9 10">
    <name type="scientific">Xylona heveae (strain CBS 132557 / TC161)</name>
    <dbReference type="NCBI Taxonomy" id="1328760"/>
    <lineage>
        <taxon>Eukaryota</taxon>
        <taxon>Fungi</taxon>
        <taxon>Dikarya</taxon>
        <taxon>Ascomycota</taxon>
        <taxon>Pezizomycotina</taxon>
        <taxon>Xylonomycetes</taxon>
        <taxon>Xylonales</taxon>
        <taxon>Xylonaceae</taxon>
        <taxon>Xylona</taxon>
    </lineage>
</organism>
<reference evidence="9 10" key="1">
    <citation type="journal article" date="2016" name="Fungal Biol.">
        <title>The genome of Xylona heveae provides a window into fungal endophytism.</title>
        <authorList>
            <person name="Gazis R."/>
            <person name="Kuo A."/>
            <person name="Riley R."/>
            <person name="LaButti K."/>
            <person name="Lipzen A."/>
            <person name="Lin J."/>
            <person name="Amirebrahimi M."/>
            <person name="Hesse C.N."/>
            <person name="Spatafora J.W."/>
            <person name="Henrissat B."/>
            <person name="Hainaut M."/>
            <person name="Grigoriev I.V."/>
            <person name="Hibbett D.S."/>
        </authorList>
    </citation>
    <scope>NUCLEOTIDE SEQUENCE [LARGE SCALE GENOMIC DNA]</scope>
    <source>
        <strain evidence="9 10">TC161</strain>
    </source>
</reference>
<dbReference type="FunCoup" id="A0A165IWN8">
    <property type="interactions" value="362"/>
</dbReference>
<dbReference type="AlphaFoldDB" id="A0A165IWN8"/>
<feature type="transmembrane region" description="Helical" evidence="8">
    <location>
        <begin position="86"/>
        <end position="108"/>
    </location>
</feature>
<dbReference type="CDD" id="cd03499">
    <property type="entry name" value="SQR_TypeC_SdhC"/>
    <property type="match status" value="1"/>
</dbReference>
<evidence type="ECO:0000256" key="5">
    <source>
        <dbReference type="ARBA" id="ARBA00022989"/>
    </source>
</evidence>
<dbReference type="InterPro" id="IPR034804">
    <property type="entry name" value="SQR/QFR_C/D"/>
</dbReference>
<dbReference type="SUPFAM" id="SSF81343">
    <property type="entry name" value="Fumarate reductase respiratory complex transmembrane subunits"/>
    <property type="match status" value="1"/>
</dbReference>
<sequence length="189" mass="20486">MLAQTITQQSLRRMAIQRPLAMPMAKFASPAAIATNSQLMQTRPVATRNIKPEEGYKILVEQRKNRPVAPHLTIYKPQMTSIGSGLTRITGAVLSGGFYIFGAAYLAAPLVGWHLESASLAAAFGSLPVIAKVLIKSVAAFPFTYHCINGVRHLIWDMGKSFTNRQIQIGGWAAFGLSGISAVYLALAW</sequence>
<dbReference type="Proteomes" id="UP000076632">
    <property type="component" value="Unassembled WGS sequence"/>
</dbReference>
<proteinExistence type="predicted"/>
<name>A0A165IWN8_XYLHT</name>
<dbReference type="GO" id="GO:0006121">
    <property type="term" value="P:mitochondrial electron transport, succinate to ubiquinone"/>
    <property type="evidence" value="ECO:0007669"/>
    <property type="project" value="TreeGrafter"/>
</dbReference>
<dbReference type="GO" id="GO:0009055">
    <property type="term" value="F:electron transfer activity"/>
    <property type="evidence" value="ECO:0007669"/>
    <property type="project" value="InterPro"/>
</dbReference>
<evidence type="ECO:0000313" key="9">
    <source>
        <dbReference type="EMBL" id="KZF25479.1"/>
    </source>
</evidence>
<dbReference type="PANTHER" id="PTHR10978:SF5">
    <property type="entry name" value="SUCCINATE DEHYDROGENASE CYTOCHROME B560 SUBUNIT, MITOCHONDRIAL"/>
    <property type="match status" value="1"/>
</dbReference>
<keyword evidence="3 8" id="KW-0812">Transmembrane</keyword>
<evidence type="ECO:0000313" key="10">
    <source>
        <dbReference type="Proteomes" id="UP000076632"/>
    </source>
</evidence>
<evidence type="ECO:0000256" key="8">
    <source>
        <dbReference type="SAM" id="Phobius"/>
    </source>
</evidence>
<keyword evidence="4" id="KW-0479">Metal-binding</keyword>
<keyword evidence="7 8" id="KW-0472">Membrane</keyword>
<dbReference type="OrthoDB" id="588261at2759"/>
<keyword evidence="5 8" id="KW-1133">Transmembrane helix</keyword>
<accession>A0A165IWN8</accession>
<dbReference type="Gene3D" id="1.20.1300.10">
    <property type="entry name" value="Fumarate reductase/succinate dehydrogenase, transmembrane subunit"/>
    <property type="match status" value="1"/>
</dbReference>